<evidence type="ECO:0000313" key="3">
    <source>
        <dbReference type="EMBL" id="SDR79249.1"/>
    </source>
</evidence>
<dbReference type="RefSeq" id="WP_019193275.1">
    <property type="nucleotide sequence ID" value="NZ_LT629765.1"/>
</dbReference>
<organism evidence="3 4">
    <name type="scientific">Corynebacterium timonense</name>
    <dbReference type="NCBI Taxonomy" id="441500"/>
    <lineage>
        <taxon>Bacteria</taxon>
        <taxon>Bacillati</taxon>
        <taxon>Actinomycetota</taxon>
        <taxon>Actinomycetes</taxon>
        <taxon>Mycobacteriales</taxon>
        <taxon>Corynebacteriaceae</taxon>
        <taxon>Corynebacterium</taxon>
    </lineage>
</organism>
<dbReference type="OrthoDB" id="9760324at2"/>
<accession>A0A1H1LZM5</accession>
<dbReference type="GO" id="GO:0008289">
    <property type="term" value="F:lipid binding"/>
    <property type="evidence" value="ECO:0007669"/>
    <property type="project" value="UniProtKB-KW"/>
</dbReference>
<dbReference type="Gene3D" id="3.30.1180.10">
    <property type="match status" value="1"/>
</dbReference>
<keyword evidence="4" id="KW-1185">Reference proteome</keyword>
<dbReference type="InterPro" id="IPR043168">
    <property type="entry name" value="DegV_C"/>
</dbReference>
<dbReference type="AlphaFoldDB" id="A0A1H1LZM5"/>
<dbReference type="NCBIfam" id="TIGR00762">
    <property type="entry name" value="DegV"/>
    <property type="match status" value="1"/>
</dbReference>
<feature type="compositionally biased region" description="Acidic residues" evidence="2">
    <location>
        <begin position="261"/>
        <end position="275"/>
    </location>
</feature>
<dbReference type="eggNOG" id="COG1307">
    <property type="taxonomic scope" value="Bacteria"/>
</dbReference>
<dbReference type="EMBL" id="LT629765">
    <property type="protein sequence ID" value="SDR79249.1"/>
    <property type="molecule type" value="Genomic_DNA"/>
</dbReference>
<proteinExistence type="predicted"/>
<name>A0A1H1LZM5_9CORY</name>
<sequence>MTVRIVVDSAAGIPQRIAEQLDITVAPLHVTEEDEGAVTSALSAIELAAVYARQLERGGDDGVVALHISKNLSSTWSAAVSASAVFPGTVRVVETGTAGMAIAAAAMAAASIARNGASLDECEEMAKATIARSQTWLYLHQLEGLRKSGRLSTGTAMLSAALLATKPILRVNEGKLELAGKTRTQTKAFSKLTELVLERADGAPVFAAIQHSEAEEAAEALAHTLSEVLPQGSKIMVEPLVEVIGVHTGPGAVGLSVVFSEDDTPDDAADADDASGADTTDAS</sequence>
<evidence type="ECO:0000313" key="4">
    <source>
        <dbReference type="Proteomes" id="UP000182237"/>
    </source>
</evidence>
<dbReference type="PANTHER" id="PTHR33434:SF2">
    <property type="entry name" value="FATTY ACID-BINDING PROTEIN TM_1468"/>
    <property type="match status" value="1"/>
</dbReference>
<dbReference type="Pfam" id="PF02645">
    <property type="entry name" value="DegV"/>
    <property type="match status" value="1"/>
</dbReference>
<dbReference type="PROSITE" id="PS51482">
    <property type="entry name" value="DEGV"/>
    <property type="match status" value="1"/>
</dbReference>
<gene>
    <name evidence="3" type="ORF">SAMN04488539_0367</name>
</gene>
<dbReference type="Gene3D" id="3.40.50.10170">
    <property type="match status" value="2"/>
</dbReference>
<dbReference type="PANTHER" id="PTHR33434">
    <property type="entry name" value="DEGV DOMAIN-CONTAINING PROTEIN DR_1986-RELATED"/>
    <property type="match status" value="1"/>
</dbReference>
<feature type="region of interest" description="Disordered" evidence="2">
    <location>
        <begin position="261"/>
        <end position="283"/>
    </location>
</feature>
<dbReference type="InterPro" id="IPR050270">
    <property type="entry name" value="DegV_domain_contain"/>
</dbReference>
<dbReference type="STRING" id="1203190.GCA_000312345_00405"/>
<dbReference type="InterPro" id="IPR003797">
    <property type="entry name" value="DegV"/>
</dbReference>
<keyword evidence="1" id="KW-0446">Lipid-binding</keyword>
<evidence type="ECO:0000256" key="1">
    <source>
        <dbReference type="ARBA" id="ARBA00023121"/>
    </source>
</evidence>
<dbReference type="SUPFAM" id="SSF82549">
    <property type="entry name" value="DAK1/DegV-like"/>
    <property type="match status" value="1"/>
</dbReference>
<protein>
    <submittedName>
        <fullName evidence="3">EDD domain protein, DegV family</fullName>
    </submittedName>
</protein>
<dbReference type="Proteomes" id="UP000182237">
    <property type="component" value="Chromosome I"/>
</dbReference>
<reference evidence="3 4" key="1">
    <citation type="submission" date="2016-10" db="EMBL/GenBank/DDBJ databases">
        <authorList>
            <person name="de Groot N.N."/>
        </authorList>
    </citation>
    <scope>NUCLEOTIDE SEQUENCE [LARGE SCALE GENOMIC DNA]</scope>
    <source>
        <strain evidence="3 4">DSM 45434</strain>
    </source>
</reference>
<evidence type="ECO:0000256" key="2">
    <source>
        <dbReference type="SAM" id="MobiDB-lite"/>
    </source>
</evidence>